<name>A0A7Z0D1Q4_9MICO</name>
<dbReference type="EMBL" id="JACBZP010000001">
    <property type="protein sequence ID" value="NYI66627.1"/>
    <property type="molecule type" value="Genomic_DNA"/>
</dbReference>
<organism evidence="2 3">
    <name type="scientific">Spelaeicoccus albus</name>
    <dbReference type="NCBI Taxonomy" id="1280376"/>
    <lineage>
        <taxon>Bacteria</taxon>
        <taxon>Bacillati</taxon>
        <taxon>Actinomycetota</taxon>
        <taxon>Actinomycetes</taxon>
        <taxon>Micrococcales</taxon>
        <taxon>Brevibacteriaceae</taxon>
        <taxon>Spelaeicoccus</taxon>
    </lineage>
</organism>
<feature type="compositionally biased region" description="Basic residues" evidence="1">
    <location>
        <begin position="58"/>
        <end position="78"/>
    </location>
</feature>
<keyword evidence="3" id="KW-1185">Reference proteome</keyword>
<gene>
    <name evidence="2" type="ORF">BJY26_000933</name>
</gene>
<feature type="region of interest" description="Disordered" evidence="1">
    <location>
        <begin position="1"/>
        <end position="78"/>
    </location>
</feature>
<evidence type="ECO:0000313" key="2">
    <source>
        <dbReference type="EMBL" id="NYI66627.1"/>
    </source>
</evidence>
<evidence type="ECO:0008006" key="4">
    <source>
        <dbReference type="Google" id="ProtNLM"/>
    </source>
</evidence>
<comment type="caution">
    <text evidence="2">The sequence shown here is derived from an EMBL/GenBank/DDBJ whole genome shotgun (WGS) entry which is preliminary data.</text>
</comment>
<dbReference type="RefSeq" id="WP_179426105.1">
    <property type="nucleotide sequence ID" value="NZ_JACBZP010000001.1"/>
</dbReference>
<dbReference type="InterPro" id="IPR035172">
    <property type="entry name" value="DUF5302"/>
</dbReference>
<dbReference type="Pfam" id="PF17227">
    <property type="entry name" value="DUF5302"/>
    <property type="match status" value="1"/>
</dbReference>
<dbReference type="Proteomes" id="UP000539111">
    <property type="component" value="Unassembled WGS sequence"/>
</dbReference>
<feature type="compositionally biased region" description="Basic and acidic residues" evidence="1">
    <location>
        <begin position="27"/>
        <end position="47"/>
    </location>
</feature>
<reference evidence="2 3" key="1">
    <citation type="submission" date="2020-07" db="EMBL/GenBank/DDBJ databases">
        <title>Sequencing the genomes of 1000 actinobacteria strains.</title>
        <authorList>
            <person name="Klenk H.-P."/>
        </authorList>
    </citation>
    <scope>NUCLEOTIDE SEQUENCE [LARGE SCALE GENOMIC DNA]</scope>
    <source>
        <strain evidence="2 3">DSM 26341</strain>
    </source>
</reference>
<sequence>MTDTHPGASPQPRDTPETTPDPANRQTPEEIKAKFREALAKKHEQPAHDSSSAGPGRSKVHGTQRPAGHKREFRRKSG</sequence>
<accession>A0A7Z0D1Q4</accession>
<evidence type="ECO:0000256" key="1">
    <source>
        <dbReference type="SAM" id="MobiDB-lite"/>
    </source>
</evidence>
<dbReference type="AlphaFoldDB" id="A0A7Z0D1Q4"/>
<proteinExistence type="predicted"/>
<evidence type="ECO:0000313" key="3">
    <source>
        <dbReference type="Proteomes" id="UP000539111"/>
    </source>
</evidence>
<protein>
    <recommendedName>
        <fullName evidence="4">DUF5302 domain-containing protein</fullName>
    </recommendedName>
</protein>